<protein>
    <submittedName>
        <fullName evidence="1">Uncharacterized protein</fullName>
    </submittedName>
</protein>
<dbReference type="PANTHER" id="PTHR47331">
    <property type="entry name" value="PHD-TYPE DOMAIN-CONTAINING PROTEIN"/>
    <property type="match status" value="1"/>
</dbReference>
<keyword evidence="2" id="KW-1185">Reference proteome</keyword>
<accession>A0A8X6LJF5</accession>
<dbReference type="EMBL" id="BMAO01006560">
    <property type="protein sequence ID" value="GFR09534.1"/>
    <property type="molecule type" value="Genomic_DNA"/>
</dbReference>
<reference evidence="1" key="1">
    <citation type="submission" date="2020-07" db="EMBL/GenBank/DDBJ databases">
        <title>Multicomponent nature underlies the extraordinary mechanical properties of spider dragline silk.</title>
        <authorList>
            <person name="Kono N."/>
            <person name="Nakamura H."/>
            <person name="Mori M."/>
            <person name="Yoshida Y."/>
            <person name="Ohtoshi R."/>
            <person name="Malay A.D."/>
            <person name="Moran D.A.P."/>
            <person name="Tomita M."/>
            <person name="Numata K."/>
            <person name="Arakawa K."/>
        </authorList>
    </citation>
    <scope>NUCLEOTIDE SEQUENCE</scope>
</reference>
<dbReference type="InterPro" id="IPR008042">
    <property type="entry name" value="Retrotrans_Pao"/>
</dbReference>
<comment type="caution">
    <text evidence="1">The sequence shown here is derived from an EMBL/GenBank/DDBJ whole genome shotgun (WGS) entry which is preliminary data.</text>
</comment>
<gene>
    <name evidence="1" type="primary">AVEN_156727_1</name>
    <name evidence="1" type="ORF">TNCT_256701</name>
</gene>
<sequence>MPGHYLPHRPVIKSSSATTKVRPVFEASFKHPWYASLNECLSVGPSLLEQIPPLLLRFRTGAIGVIADIKQAFLQLTVKPEDRDYLRFLWWNTEDKSNLEFFRHCRVVGGTSSPFLLNASIRHHLNSAEFQLESLQQTIEKLKKGFYVDNLTISVENQEELVKFKTQTKGIMKAATFELRCWAHTGVQDQESQNVLGLKWDTETDELYCVSPETDIGFNENISKRKLLSIVNSIYDPIGFTSPATLLPKLLLQEAWRNKLDWDEDLPSDLQLRY</sequence>
<proteinExistence type="predicted"/>
<dbReference type="OrthoDB" id="6425092at2759"/>
<dbReference type="Pfam" id="PF05380">
    <property type="entry name" value="Peptidase_A17"/>
    <property type="match status" value="1"/>
</dbReference>
<evidence type="ECO:0000313" key="1">
    <source>
        <dbReference type="EMBL" id="GFR09534.1"/>
    </source>
</evidence>
<dbReference type="Proteomes" id="UP000887116">
    <property type="component" value="Unassembled WGS sequence"/>
</dbReference>
<dbReference type="SUPFAM" id="SSF56672">
    <property type="entry name" value="DNA/RNA polymerases"/>
    <property type="match status" value="1"/>
</dbReference>
<dbReference type="GO" id="GO:0071897">
    <property type="term" value="P:DNA biosynthetic process"/>
    <property type="evidence" value="ECO:0007669"/>
    <property type="project" value="UniProtKB-ARBA"/>
</dbReference>
<evidence type="ECO:0000313" key="2">
    <source>
        <dbReference type="Proteomes" id="UP000887116"/>
    </source>
</evidence>
<dbReference type="InterPro" id="IPR043502">
    <property type="entry name" value="DNA/RNA_pol_sf"/>
</dbReference>
<dbReference type="AlphaFoldDB" id="A0A8X6LJF5"/>
<name>A0A8X6LJF5_TRICU</name>
<organism evidence="1 2">
    <name type="scientific">Trichonephila clavata</name>
    <name type="common">Joro spider</name>
    <name type="synonym">Nephila clavata</name>
    <dbReference type="NCBI Taxonomy" id="2740835"/>
    <lineage>
        <taxon>Eukaryota</taxon>
        <taxon>Metazoa</taxon>
        <taxon>Ecdysozoa</taxon>
        <taxon>Arthropoda</taxon>
        <taxon>Chelicerata</taxon>
        <taxon>Arachnida</taxon>
        <taxon>Araneae</taxon>
        <taxon>Araneomorphae</taxon>
        <taxon>Entelegynae</taxon>
        <taxon>Araneoidea</taxon>
        <taxon>Nephilidae</taxon>
        <taxon>Trichonephila</taxon>
    </lineage>
</organism>